<comment type="similarity">
    <text evidence="1 4 6">Belongs to the IF-3 family.</text>
</comment>
<gene>
    <name evidence="4 9" type="primary">infC</name>
    <name evidence="9" type="ORF">H0A74_00795</name>
</gene>
<dbReference type="EMBL" id="JACCHU010000001">
    <property type="protein sequence ID" value="NYT52116.1"/>
    <property type="molecule type" value="Genomic_DNA"/>
</dbReference>
<comment type="caution">
    <text evidence="9">The sequence shown here is derived from an EMBL/GenBank/DDBJ whole genome shotgun (WGS) entry which is preliminary data.</text>
</comment>
<dbReference type="Gene3D" id="3.30.110.10">
    <property type="entry name" value="Translation initiation factor 3 (IF-3), C-terminal domain"/>
    <property type="match status" value="1"/>
</dbReference>
<dbReference type="FunFam" id="3.30.110.10:FF:000001">
    <property type="entry name" value="Translation initiation factor IF-3"/>
    <property type="match status" value="1"/>
</dbReference>
<dbReference type="NCBIfam" id="TIGR00168">
    <property type="entry name" value="infC"/>
    <property type="match status" value="1"/>
</dbReference>
<dbReference type="FunFam" id="3.10.20.80:FF:000001">
    <property type="entry name" value="Translation initiation factor IF-3"/>
    <property type="match status" value="1"/>
</dbReference>
<reference evidence="9 10" key="1">
    <citation type="submission" date="2020-05" db="EMBL/GenBank/DDBJ databases">
        <title>Horizontal transmission and recombination maintain forever young bacterial symbiont genomes.</title>
        <authorList>
            <person name="Russell S.L."/>
            <person name="Pepper-Tunick E."/>
            <person name="Svedberg J."/>
            <person name="Byrne A."/>
            <person name="Ruelas Castillo J."/>
            <person name="Vollmers C."/>
            <person name="Beinart R.A."/>
            <person name="Corbett-Detig R."/>
        </authorList>
    </citation>
    <scope>NUCLEOTIDE SEQUENCE [LARGE SCALE GENOMIC DNA]</scope>
    <source>
        <strain evidence="9">Monterey_2004</strain>
    </source>
</reference>
<feature type="domain" description="Translation initiation factor 3 N-terminal" evidence="8">
    <location>
        <begin position="12"/>
        <end position="81"/>
    </location>
</feature>
<evidence type="ECO:0000256" key="3">
    <source>
        <dbReference type="ARBA" id="ARBA00022917"/>
    </source>
</evidence>
<protein>
    <recommendedName>
        <fullName evidence="4 5">Translation initiation factor IF-3</fullName>
    </recommendedName>
</protein>
<organism evidence="9 10">
    <name type="scientific">Candidatus Vesicomyosocius endoextente</name>
    <dbReference type="NCBI Taxonomy" id="2738853"/>
    <lineage>
        <taxon>Bacteria</taxon>
        <taxon>Pseudomonadati</taxon>
        <taxon>Pseudomonadota</taxon>
        <taxon>Gammaproteobacteria</taxon>
        <taxon>Candidatus Pseudothioglobaceae</taxon>
        <taxon>Candidatus Vesicomyidisocius</taxon>
    </lineage>
</organism>
<evidence type="ECO:0000313" key="9">
    <source>
        <dbReference type="EMBL" id="NYT52116.1"/>
    </source>
</evidence>
<dbReference type="PANTHER" id="PTHR10938:SF0">
    <property type="entry name" value="TRANSLATION INITIATION FACTOR IF-3, MITOCHONDRIAL"/>
    <property type="match status" value="1"/>
</dbReference>
<evidence type="ECO:0000259" key="8">
    <source>
        <dbReference type="Pfam" id="PF05198"/>
    </source>
</evidence>
<dbReference type="InterPro" id="IPR036787">
    <property type="entry name" value="T_IF-3_N_sf"/>
</dbReference>
<comment type="subcellular location">
    <subcellularLocation>
        <location evidence="4 6">Cytoplasm</location>
    </subcellularLocation>
</comment>
<keyword evidence="2 4" id="KW-0396">Initiation factor</keyword>
<dbReference type="PROSITE" id="PS00938">
    <property type="entry name" value="IF3"/>
    <property type="match status" value="1"/>
</dbReference>
<evidence type="ECO:0000259" key="7">
    <source>
        <dbReference type="Pfam" id="PF00707"/>
    </source>
</evidence>
<dbReference type="SUPFAM" id="SSF55200">
    <property type="entry name" value="Translation initiation factor IF3, C-terminal domain"/>
    <property type="match status" value="1"/>
</dbReference>
<dbReference type="InterPro" id="IPR001288">
    <property type="entry name" value="Translation_initiation_fac_3"/>
</dbReference>
<evidence type="ECO:0000256" key="2">
    <source>
        <dbReference type="ARBA" id="ARBA00022540"/>
    </source>
</evidence>
<evidence type="ECO:0000256" key="5">
    <source>
        <dbReference type="NCBIfam" id="TIGR00168"/>
    </source>
</evidence>
<dbReference type="HAMAP" id="MF_00080">
    <property type="entry name" value="IF_3"/>
    <property type="match status" value="1"/>
</dbReference>
<dbReference type="InterPro" id="IPR019813">
    <property type="entry name" value="Translation_initiation_fac3_CS"/>
</dbReference>
<dbReference type="GO" id="GO:0043022">
    <property type="term" value="F:ribosome binding"/>
    <property type="evidence" value="ECO:0007669"/>
    <property type="project" value="UniProtKB-ARBA"/>
</dbReference>
<dbReference type="AlphaFoldDB" id="A0A853GBF8"/>
<dbReference type="GO" id="GO:0032790">
    <property type="term" value="P:ribosome disassembly"/>
    <property type="evidence" value="ECO:0007669"/>
    <property type="project" value="TreeGrafter"/>
</dbReference>
<dbReference type="InterPro" id="IPR019814">
    <property type="entry name" value="Translation_initiation_fac_3_N"/>
</dbReference>
<keyword evidence="4" id="KW-0963">Cytoplasm</keyword>
<evidence type="ECO:0000256" key="1">
    <source>
        <dbReference type="ARBA" id="ARBA00005439"/>
    </source>
</evidence>
<evidence type="ECO:0000313" key="10">
    <source>
        <dbReference type="Proteomes" id="UP000525329"/>
    </source>
</evidence>
<dbReference type="GO" id="GO:0016020">
    <property type="term" value="C:membrane"/>
    <property type="evidence" value="ECO:0007669"/>
    <property type="project" value="TreeGrafter"/>
</dbReference>
<feature type="domain" description="Translation initiation factor 3 C-terminal" evidence="7">
    <location>
        <begin position="89"/>
        <end position="173"/>
    </location>
</feature>
<dbReference type="Pfam" id="PF05198">
    <property type="entry name" value="IF3_N"/>
    <property type="match status" value="1"/>
</dbReference>
<evidence type="ECO:0000256" key="6">
    <source>
        <dbReference type="RuleBase" id="RU000646"/>
    </source>
</evidence>
<dbReference type="GO" id="GO:0003743">
    <property type="term" value="F:translation initiation factor activity"/>
    <property type="evidence" value="ECO:0007669"/>
    <property type="project" value="UniProtKB-UniRule"/>
</dbReference>
<name>A0A853GBF8_9GAMM</name>
<dbReference type="InterPro" id="IPR019815">
    <property type="entry name" value="Translation_initiation_fac_3_C"/>
</dbReference>
<dbReference type="SUPFAM" id="SSF54364">
    <property type="entry name" value="Translation initiation factor IF3, N-terminal domain"/>
    <property type="match status" value="1"/>
</dbReference>
<dbReference type="PANTHER" id="PTHR10938">
    <property type="entry name" value="TRANSLATION INITIATION FACTOR IF-3"/>
    <property type="match status" value="1"/>
</dbReference>
<dbReference type="Pfam" id="PF00707">
    <property type="entry name" value="IF3_C"/>
    <property type="match status" value="1"/>
</dbReference>
<dbReference type="GO" id="GO:0005829">
    <property type="term" value="C:cytosol"/>
    <property type="evidence" value="ECO:0007669"/>
    <property type="project" value="TreeGrafter"/>
</dbReference>
<comment type="function">
    <text evidence="4 6">IF-3 binds to the 30S ribosomal subunit and shifts the equilibrium between 70S ribosomes and their 50S and 30S subunits in favor of the free subunits, thus enhancing the availability of 30S subunits on which protein synthesis initiation begins.</text>
</comment>
<proteinExistence type="inferred from homology"/>
<evidence type="ECO:0000256" key="4">
    <source>
        <dbReference type="HAMAP-Rule" id="MF_00080"/>
    </source>
</evidence>
<dbReference type="Gene3D" id="3.10.20.80">
    <property type="entry name" value="Translation initiation factor 3 (IF-3), N-terminal domain"/>
    <property type="match status" value="1"/>
</dbReference>
<dbReference type="InterPro" id="IPR036788">
    <property type="entry name" value="T_IF-3_C_sf"/>
</dbReference>
<accession>A0A853GBF8</accession>
<keyword evidence="3 4" id="KW-0648">Protein biosynthesis</keyword>
<sequence length="177" mass="20498">MIKKPNKIKTRINNAIKVTKVRLIDAKGMQIGIVSTDIAKQEAIQSELDLVEVSPNAQPPVCKIMDFGKFLYELKQQKKEAKKKQKRNTVKTIKYRPGTEESDYQIKFRNVVKFLDNGDKVKVGIWFRGREMQHKELGMKMLDRIEKDTEDFANVEQKAKMEGRQLGMMLAPKSKKK</sequence>
<dbReference type="Proteomes" id="UP000525329">
    <property type="component" value="Unassembled WGS sequence"/>
</dbReference>
<comment type="subunit">
    <text evidence="4 6">Monomer.</text>
</comment>